<gene>
    <name evidence="1" type="ORF">SIDU_01610</name>
</gene>
<accession>A0A1L5BKA0</accession>
<sequence>MLVKAGSEGMITENAKDTFEQAMERAVGDRVRQGEAAGVALWSALANVVWKGPAGEEASYSWRESGSVVAGIRRDRSSYLDWYMSGPAGVVAPWIKEALKTEGWTGSASDGG</sequence>
<organism evidence="1 2">
    <name type="scientific">Sphingobium indicum (strain DSM 16412 / CCM 7286 / MTCC 6364 / B90A)</name>
    <dbReference type="NCBI Taxonomy" id="861109"/>
    <lineage>
        <taxon>Bacteria</taxon>
        <taxon>Pseudomonadati</taxon>
        <taxon>Pseudomonadota</taxon>
        <taxon>Alphaproteobacteria</taxon>
        <taxon>Sphingomonadales</taxon>
        <taxon>Sphingomonadaceae</taxon>
        <taxon>Sphingobium</taxon>
    </lineage>
</organism>
<evidence type="ECO:0000313" key="2">
    <source>
        <dbReference type="Proteomes" id="UP000004550"/>
    </source>
</evidence>
<dbReference type="KEGG" id="sinb:SIDU_01610"/>
<reference evidence="1 2" key="1">
    <citation type="journal article" date="2012" name="J. Bacteriol.">
        <title>Genome sequence of Sphingobium indicum B90A, a hexachlorocyclohexane-degrading bacterium.</title>
        <authorList>
            <person name="Anand S."/>
            <person name="Sangwan N."/>
            <person name="Lata P."/>
            <person name="Kaur J."/>
            <person name="Dua A."/>
            <person name="Singh A.K."/>
            <person name="Verma M."/>
            <person name="Kaur J."/>
            <person name="Khurana J.P."/>
            <person name="Khurana P."/>
            <person name="Mathur S."/>
            <person name="Lal R."/>
        </authorList>
    </citation>
    <scope>NUCLEOTIDE SEQUENCE [LARGE SCALE GENOMIC DNA]</scope>
    <source>
        <strain evidence="2">DSM 16412 / CCM 7286 / MTCC 6364 / B90A</strain>
    </source>
</reference>
<protein>
    <submittedName>
        <fullName evidence="1">Uncharacterized protein</fullName>
    </submittedName>
</protein>
<dbReference type="RefSeq" id="WP_007683722.1">
    <property type="nucleotide sequence ID" value="NZ_CP013070.1"/>
</dbReference>
<name>A0A1L5BKA0_SPHIB</name>
<evidence type="ECO:0000313" key="1">
    <source>
        <dbReference type="EMBL" id="APL93321.1"/>
    </source>
</evidence>
<dbReference type="AlphaFoldDB" id="A0A1L5BKA0"/>
<dbReference type="Proteomes" id="UP000004550">
    <property type="component" value="Chromosome"/>
</dbReference>
<proteinExistence type="predicted"/>
<dbReference type="EMBL" id="CP013070">
    <property type="protein sequence ID" value="APL93321.1"/>
    <property type="molecule type" value="Genomic_DNA"/>
</dbReference>